<dbReference type="GO" id="GO:0004930">
    <property type="term" value="F:G protein-coupled receptor activity"/>
    <property type="evidence" value="ECO:0007669"/>
    <property type="project" value="UniProtKB-KW"/>
</dbReference>
<gene>
    <name evidence="11" type="primary">Cxcr5-L</name>
    <name evidence="11" type="ORF">Hamer_G010203</name>
</gene>
<reference evidence="11" key="1">
    <citation type="journal article" date="2021" name="Sci. Adv.">
        <title>The American lobster genome reveals insights on longevity, neural, and immune adaptations.</title>
        <authorList>
            <person name="Polinski J.M."/>
            <person name="Zimin A.V."/>
            <person name="Clark K.F."/>
            <person name="Kohn A.B."/>
            <person name="Sadowski N."/>
            <person name="Timp W."/>
            <person name="Ptitsyn A."/>
            <person name="Khanna P."/>
            <person name="Romanova D.Y."/>
            <person name="Williams P."/>
            <person name="Greenwood S.J."/>
            <person name="Moroz L.L."/>
            <person name="Walt D.R."/>
            <person name="Bodnar A.G."/>
        </authorList>
    </citation>
    <scope>NUCLEOTIDE SEQUENCE</scope>
    <source>
        <strain evidence="11">GMGI-L3</strain>
    </source>
</reference>
<protein>
    <submittedName>
        <fullName evidence="11">C-X-C chemokine receptor type 5-like</fullName>
    </submittedName>
</protein>
<accession>A0A8J5K732</accession>
<organism evidence="11 12">
    <name type="scientific">Homarus americanus</name>
    <name type="common">American lobster</name>
    <dbReference type="NCBI Taxonomy" id="6706"/>
    <lineage>
        <taxon>Eukaryota</taxon>
        <taxon>Metazoa</taxon>
        <taxon>Ecdysozoa</taxon>
        <taxon>Arthropoda</taxon>
        <taxon>Crustacea</taxon>
        <taxon>Multicrustacea</taxon>
        <taxon>Malacostraca</taxon>
        <taxon>Eumalacostraca</taxon>
        <taxon>Eucarida</taxon>
        <taxon>Decapoda</taxon>
        <taxon>Pleocyemata</taxon>
        <taxon>Astacidea</taxon>
        <taxon>Nephropoidea</taxon>
        <taxon>Nephropidae</taxon>
        <taxon>Homarus</taxon>
    </lineage>
</organism>
<dbReference type="PRINTS" id="PR00237">
    <property type="entry name" value="GPCRRHODOPSN"/>
</dbReference>
<keyword evidence="4 8" id="KW-0812">Transmembrane</keyword>
<dbReference type="EMBL" id="JAHLQT010021257">
    <property type="protein sequence ID" value="KAG7167803.1"/>
    <property type="molecule type" value="Genomic_DNA"/>
</dbReference>
<evidence type="ECO:0000259" key="10">
    <source>
        <dbReference type="PROSITE" id="PS50262"/>
    </source>
</evidence>
<comment type="subcellular location">
    <subcellularLocation>
        <location evidence="1">Cell membrane</location>
        <topology evidence="1">Multi-pass membrane protein</topology>
    </subcellularLocation>
</comment>
<evidence type="ECO:0000256" key="1">
    <source>
        <dbReference type="ARBA" id="ARBA00004651"/>
    </source>
</evidence>
<feature type="transmembrane region" description="Helical" evidence="9">
    <location>
        <begin position="73"/>
        <end position="92"/>
    </location>
</feature>
<dbReference type="PANTHER" id="PTHR24241">
    <property type="entry name" value="NEUROPEPTIDE RECEPTOR-RELATED G-PROTEIN COUPLED RECEPTOR"/>
    <property type="match status" value="1"/>
</dbReference>
<keyword evidence="5 9" id="KW-1133">Transmembrane helix</keyword>
<keyword evidence="6 9" id="KW-0472">Membrane</keyword>
<dbReference type="InterPro" id="IPR017452">
    <property type="entry name" value="GPCR_Rhodpsn_7TM"/>
</dbReference>
<dbReference type="Pfam" id="PF00001">
    <property type="entry name" value="7tm_1"/>
    <property type="match status" value="1"/>
</dbReference>
<dbReference type="PROSITE" id="PS50262">
    <property type="entry name" value="G_PROTEIN_RECEP_F1_2"/>
    <property type="match status" value="1"/>
</dbReference>
<evidence type="ECO:0000256" key="4">
    <source>
        <dbReference type="ARBA" id="ARBA00022692"/>
    </source>
</evidence>
<dbReference type="PANTHER" id="PTHR24241:SF190">
    <property type="entry name" value="CARDIOACCELERATORY PEPTIDE RECEPTOR-LIKE PROTEIN"/>
    <property type="match status" value="1"/>
</dbReference>
<keyword evidence="7 8" id="KW-0675">Receptor</keyword>
<evidence type="ECO:0000313" key="11">
    <source>
        <dbReference type="EMBL" id="KAG7167803.1"/>
    </source>
</evidence>
<proteinExistence type="inferred from homology"/>
<evidence type="ECO:0000256" key="6">
    <source>
        <dbReference type="ARBA" id="ARBA00023136"/>
    </source>
</evidence>
<sequence>FGNSDCQINATLTSATLPLHHQLHFTVLPRVWVSTTTPHDRHHHLLGDVRGSRRRNLTVFITLFRNRHRKSRVNLMIMHLAAADLMVTLINFPLGSAGGSRQWVAGNLACKLFQFLGPASTSSLVLVCISLDRYFAIVHRSRLMMLNDVAR</sequence>
<dbReference type="GO" id="GO:0032870">
    <property type="term" value="P:cellular response to hormone stimulus"/>
    <property type="evidence" value="ECO:0007669"/>
    <property type="project" value="TreeGrafter"/>
</dbReference>
<dbReference type="SUPFAM" id="SSF81321">
    <property type="entry name" value="Family A G protein-coupled receptor-like"/>
    <property type="match status" value="1"/>
</dbReference>
<evidence type="ECO:0000313" key="12">
    <source>
        <dbReference type="Proteomes" id="UP000747542"/>
    </source>
</evidence>
<feature type="domain" description="G-protein coupled receptors family 1 profile" evidence="10">
    <location>
        <begin position="55"/>
        <end position="151"/>
    </location>
</feature>
<dbReference type="Proteomes" id="UP000747542">
    <property type="component" value="Unassembled WGS sequence"/>
</dbReference>
<name>A0A8J5K732_HOMAM</name>
<dbReference type="GO" id="GO:0005886">
    <property type="term" value="C:plasma membrane"/>
    <property type="evidence" value="ECO:0007669"/>
    <property type="project" value="UniProtKB-SubCell"/>
</dbReference>
<comment type="similarity">
    <text evidence="2 8">Belongs to the G-protein coupled receptor 1 family.</text>
</comment>
<dbReference type="Gene3D" id="1.20.1070.10">
    <property type="entry name" value="Rhodopsin 7-helix transmembrane proteins"/>
    <property type="match status" value="1"/>
</dbReference>
<keyword evidence="3" id="KW-1003">Cell membrane</keyword>
<keyword evidence="12" id="KW-1185">Reference proteome</keyword>
<dbReference type="InterPro" id="IPR000276">
    <property type="entry name" value="GPCR_Rhodpsn"/>
</dbReference>
<evidence type="ECO:0000256" key="9">
    <source>
        <dbReference type="SAM" id="Phobius"/>
    </source>
</evidence>
<evidence type="ECO:0000256" key="3">
    <source>
        <dbReference type="ARBA" id="ARBA00022475"/>
    </source>
</evidence>
<evidence type="ECO:0000256" key="2">
    <source>
        <dbReference type="ARBA" id="ARBA00010663"/>
    </source>
</evidence>
<dbReference type="AlphaFoldDB" id="A0A8J5K732"/>
<feature type="non-terminal residue" evidence="11">
    <location>
        <position position="1"/>
    </location>
</feature>
<dbReference type="PROSITE" id="PS00237">
    <property type="entry name" value="G_PROTEIN_RECEP_F1_1"/>
    <property type="match status" value="1"/>
</dbReference>
<dbReference type="GO" id="GO:0042277">
    <property type="term" value="F:peptide binding"/>
    <property type="evidence" value="ECO:0007669"/>
    <property type="project" value="TreeGrafter"/>
</dbReference>
<evidence type="ECO:0000256" key="8">
    <source>
        <dbReference type="RuleBase" id="RU000688"/>
    </source>
</evidence>
<evidence type="ECO:0000256" key="5">
    <source>
        <dbReference type="ARBA" id="ARBA00022989"/>
    </source>
</evidence>
<feature type="transmembrane region" description="Helical" evidence="9">
    <location>
        <begin position="112"/>
        <end position="135"/>
    </location>
</feature>
<evidence type="ECO:0000256" key="7">
    <source>
        <dbReference type="ARBA" id="ARBA00023170"/>
    </source>
</evidence>
<keyword evidence="8" id="KW-0807">Transducer</keyword>
<comment type="caution">
    <text evidence="11">The sequence shown here is derived from an EMBL/GenBank/DDBJ whole genome shotgun (WGS) entry which is preliminary data.</text>
</comment>
<keyword evidence="8" id="KW-0297">G-protein coupled receptor</keyword>